<name>A0A3A4QTK4_9BACT</name>
<evidence type="ECO:0000256" key="1">
    <source>
        <dbReference type="SAM" id="Coils"/>
    </source>
</evidence>
<dbReference type="InterPro" id="IPR027417">
    <property type="entry name" value="P-loop_NTPase"/>
</dbReference>
<feature type="transmembrane region" description="Helical" evidence="2">
    <location>
        <begin position="165"/>
        <end position="185"/>
    </location>
</feature>
<keyword evidence="2" id="KW-1133">Transmembrane helix</keyword>
<reference evidence="4 5" key="1">
    <citation type="journal article" date="2017" name="ISME J.">
        <title>Energy and carbon metabolisms in a deep terrestrial subsurface fluid microbial community.</title>
        <authorList>
            <person name="Momper L."/>
            <person name="Jungbluth S.P."/>
            <person name="Lee M.D."/>
            <person name="Amend J.P."/>
        </authorList>
    </citation>
    <scope>NUCLEOTIDE SEQUENCE [LARGE SCALE GENOMIC DNA]</scope>
    <source>
        <strain evidence="4">SURF_26</strain>
    </source>
</reference>
<gene>
    <name evidence="4" type="ORF">C4541_13320</name>
</gene>
<dbReference type="Gene3D" id="3.40.50.300">
    <property type="entry name" value="P-loop containing nucleotide triphosphate hydrolases"/>
    <property type="match status" value="1"/>
</dbReference>
<comment type="caution">
    <text evidence="4">The sequence shown here is derived from an EMBL/GenBank/DDBJ whole genome shotgun (WGS) entry which is preliminary data.</text>
</comment>
<dbReference type="InterPro" id="IPR011646">
    <property type="entry name" value="KAP_P-loop"/>
</dbReference>
<evidence type="ECO:0000259" key="3">
    <source>
        <dbReference type="Pfam" id="PF07693"/>
    </source>
</evidence>
<dbReference type="SUPFAM" id="SSF52540">
    <property type="entry name" value="P-loop containing nucleoside triphosphate hydrolases"/>
    <property type="match status" value="1"/>
</dbReference>
<feature type="transmembrane region" description="Helical" evidence="2">
    <location>
        <begin position="128"/>
        <end position="153"/>
    </location>
</feature>
<evidence type="ECO:0000313" key="5">
    <source>
        <dbReference type="Proteomes" id="UP000266426"/>
    </source>
</evidence>
<feature type="transmembrane region" description="Helical" evidence="2">
    <location>
        <begin position="89"/>
        <end position="106"/>
    </location>
</feature>
<feature type="transmembrane region" description="Helical" evidence="2">
    <location>
        <begin position="60"/>
        <end position="77"/>
    </location>
</feature>
<feature type="transmembrane region" description="Helical" evidence="2">
    <location>
        <begin position="205"/>
        <end position="226"/>
    </location>
</feature>
<dbReference type="Proteomes" id="UP000266426">
    <property type="component" value="Unassembled WGS sequence"/>
</dbReference>
<feature type="coiled-coil region" evidence="1">
    <location>
        <begin position="388"/>
        <end position="426"/>
    </location>
</feature>
<feature type="transmembrane region" description="Helical" evidence="2">
    <location>
        <begin position="35"/>
        <end position="54"/>
    </location>
</feature>
<sequence length="919" mass="108667">MSLGKLICISNKTITAEKMKELIKQIVTIILSRSFYTPVALLLSVFLVLIDIYVDLPQCLFYIPLFFFLLHFILYKGKLRKMRNWKRHWYTLLLAVITFLGIQYLLHKLHIDFRSIIFKISDFLYQDILLIVLIYVVLTFLAFCFWSILIDFFRKYHNTLKLKNSLFVFEEFIFLYVILICAGVLWPAKSGLNALLQRFSLSDLYFKSIMIFAVIYGFIIVIRAFFVKPKSNTPQNAGKDEEEERKQIYNDEPITRLDQDELGRIDFIKGLAKRIDEIKDIHSHVIGLYGSWGEGKSSVLEILKSIFRGTEEDPEKREQAKQKMSSKYMVVEFDPWHFEDETVLLKNFYKQIENAVCYNFLFRDFSKTLNKYVNTILGENKYLKCFAKSSCEENLEELRSKLNEYIRRTEKKILIIIDDLDRLQKDELLSVLKLIRLNAKLDNTRFLVALDDDKVIKELGDRDYLGKIVQHPNRLPKIEAYYLNKYLKKGIKLLFETEKIGEEEYAVFEANVPILHFNTLRDVKRYLNSVSFDIPQIKDEVNVNDFLLLEIIRFISHAVYDDIWSNRDLYIYSSEEAANRAQGNRSDKRKEDIFHKNIAEHNKDILSIEKDRLSKILEYLFPVVAYANNRAMSYLLAKRVEWMSQYKICHYDFFDKYFSLHVSPENISYSKIKAFLTRLKTTEMTEKEVHNNICTSDIPLAKLVYLLRGFVSDNRDINHDILFFMFKAVISLLSENINDEVIGTNAVSLLVSLYCHENFKKDGDIKNVFNKMEHLFAKILFIRVIFEKQFYPDLKELLVKAIKENQNASLINLESLTDLEVFKKVLFWFKQNKIDIFDTIIPYIKKNINHCYKFLHACSDSLQNDMNNRTFSAAKPWISDNLKELYNMISDYTKNSEEYDKLSRDQKSLFQLFLKEYSQ</sequence>
<protein>
    <recommendedName>
        <fullName evidence="3">KAP NTPase domain-containing protein</fullName>
    </recommendedName>
</protein>
<evidence type="ECO:0000313" key="4">
    <source>
        <dbReference type="EMBL" id="RJP55883.1"/>
    </source>
</evidence>
<keyword evidence="2" id="KW-0812">Transmembrane</keyword>
<proteinExistence type="predicted"/>
<accession>A0A3A4QTK4</accession>
<dbReference type="AlphaFoldDB" id="A0A3A4QTK4"/>
<evidence type="ECO:0000256" key="2">
    <source>
        <dbReference type="SAM" id="Phobius"/>
    </source>
</evidence>
<organism evidence="4 5">
    <name type="scientific">Candidatus Auribacter fodinae</name>
    <dbReference type="NCBI Taxonomy" id="2093366"/>
    <lineage>
        <taxon>Bacteria</taxon>
        <taxon>Pseudomonadati</taxon>
        <taxon>Candidatus Auribacterota</taxon>
        <taxon>Candidatus Auribacteria</taxon>
        <taxon>Candidatus Auribacterales</taxon>
        <taxon>Candidatus Auribacteraceae</taxon>
        <taxon>Candidatus Auribacter</taxon>
    </lineage>
</organism>
<dbReference type="EMBL" id="QZJZ01000105">
    <property type="protein sequence ID" value="RJP55883.1"/>
    <property type="molecule type" value="Genomic_DNA"/>
</dbReference>
<feature type="domain" description="KAP NTPase" evidence="3">
    <location>
        <begin position="266"/>
        <end position="531"/>
    </location>
</feature>
<keyword evidence="1" id="KW-0175">Coiled coil</keyword>
<dbReference type="Pfam" id="PF07693">
    <property type="entry name" value="KAP_NTPase"/>
    <property type="match status" value="1"/>
</dbReference>
<keyword evidence="2" id="KW-0472">Membrane</keyword>